<feature type="non-terminal residue" evidence="1">
    <location>
        <position position="1"/>
    </location>
</feature>
<name>A0ACC1HNY0_9FUNG</name>
<gene>
    <name evidence="1" type="ORF">EV182_004552</name>
</gene>
<evidence type="ECO:0000313" key="1">
    <source>
        <dbReference type="EMBL" id="KAJ1678209.1"/>
    </source>
</evidence>
<proteinExistence type="predicted"/>
<dbReference type="Proteomes" id="UP001145114">
    <property type="component" value="Unassembled WGS sequence"/>
</dbReference>
<comment type="caution">
    <text evidence="1">The sequence shown here is derived from an EMBL/GenBank/DDBJ whole genome shotgun (WGS) entry which is preliminary data.</text>
</comment>
<reference evidence="1" key="1">
    <citation type="submission" date="2022-06" db="EMBL/GenBank/DDBJ databases">
        <title>Phylogenomic reconstructions and comparative analyses of Kickxellomycotina fungi.</title>
        <authorList>
            <person name="Reynolds N.K."/>
            <person name="Stajich J.E."/>
            <person name="Barry K."/>
            <person name="Grigoriev I.V."/>
            <person name="Crous P."/>
            <person name="Smith M.E."/>
        </authorList>
    </citation>
    <scope>NUCLEOTIDE SEQUENCE</scope>
    <source>
        <strain evidence="1">RSA 2271</strain>
    </source>
</reference>
<accession>A0ACC1HNY0</accession>
<protein>
    <submittedName>
        <fullName evidence="1">Uncharacterized protein</fullName>
    </submittedName>
</protein>
<evidence type="ECO:0000313" key="2">
    <source>
        <dbReference type="Proteomes" id="UP001145114"/>
    </source>
</evidence>
<organism evidence="1 2">
    <name type="scientific">Spiromyces aspiralis</name>
    <dbReference type="NCBI Taxonomy" id="68401"/>
    <lineage>
        <taxon>Eukaryota</taxon>
        <taxon>Fungi</taxon>
        <taxon>Fungi incertae sedis</taxon>
        <taxon>Zoopagomycota</taxon>
        <taxon>Kickxellomycotina</taxon>
        <taxon>Kickxellomycetes</taxon>
        <taxon>Kickxellales</taxon>
        <taxon>Kickxellaceae</taxon>
        <taxon>Spiromyces</taxon>
    </lineage>
</organism>
<sequence length="128" mass="13969">PTSELTRNLVGTTVTSAVKLNGLDGKPGIYFIFHDLSVRKDGVFRLRFSFFDLGQQGKLTKTTTSVKVQALSDPFTVYSAKKFPGMIESSPLSICFSKQGVKIPVRKDSSRSRGAIEDGDNEDSFSAV</sequence>
<dbReference type="EMBL" id="JAMZIH010001422">
    <property type="protein sequence ID" value="KAJ1678209.1"/>
    <property type="molecule type" value="Genomic_DNA"/>
</dbReference>
<keyword evidence="2" id="KW-1185">Reference proteome</keyword>